<name>A0A1H0JWF5_9PSEU</name>
<keyword evidence="1" id="KW-0547">Nucleotide-binding</keyword>
<dbReference type="Gene3D" id="3.30.470.20">
    <property type="entry name" value="ATP-grasp fold, B domain"/>
    <property type="match status" value="1"/>
</dbReference>
<dbReference type="GO" id="GO:0005524">
    <property type="term" value="F:ATP binding"/>
    <property type="evidence" value="ECO:0007669"/>
    <property type="project" value="UniProtKB-UniRule"/>
</dbReference>
<dbReference type="SUPFAM" id="SSF56059">
    <property type="entry name" value="Glutathione synthetase ATP-binding domain-like"/>
    <property type="match status" value="1"/>
</dbReference>
<dbReference type="STRING" id="641025.SAMN05421507_102662"/>
<sequence>MLTISGVPLDEGVKLLRQHAPHLTWQDRSPFLGAAAAPAIPWLRFARRDHRRESRLVLPADPPVAQGLAVSFAPEDGTGAHIWAATAGLRLLAADPAAVAAAADKITSLELFTAAGVDTPRTWVVDGEIPDAATGPLVVQRRANNLTGKGTRLVTTPRQRDEVLREWTGETLRVSAHVNGLTVTVSGCVTRCGTVVSALSHQLVGIPALTSYWGAHCGNQLIADNALPPGAAARCREVCALVGDRLGELGFLGAFGLDLLVTPDAAVLAIEINPRFQTVVSLVQAQERAAGLLPTLGTHTLAALSPSLPVREVSTTHLPLSQLVITADRHGVLRERAEPGPYRLEAGLLHHQAESDLLALRPGEALLWCHAHPGDAVRPGEELFLLQLAGPAASLQPEPELTAEAGEWVRAVRRSVVLDGA</sequence>
<reference evidence="4" key="1">
    <citation type="submission" date="2016-10" db="EMBL/GenBank/DDBJ databases">
        <authorList>
            <person name="Varghese N."/>
            <person name="Submissions S."/>
        </authorList>
    </citation>
    <scope>NUCLEOTIDE SEQUENCE [LARGE SCALE GENOMIC DNA]</scope>
    <source>
        <strain evidence="4">CGMCC 4.6609</strain>
    </source>
</reference>
<dbReference type="Proteomes" id="UP000199691">
    <property type="component" value="Unassembled WGS sequence"/>
</dbReference>
<evidence type="ECO:0000313" key="3">
    <source>
        <dbReference type="EMBL" id="SDO47899.1"/>
    </source>
</evidence>
<dbReference type="GO" id="GO:0046872">
    <property type="term" value="F:metal ion binding"/>
    <property type="evidence" value="ECO:0007669"/>
    <property type="project" value="InterPro"/>
</dbReference>
<dbReference type="InterPro" id="IPR003806">
    <property type="entry name" value="ATP-grasp_PylC-type"/>
</dbReference>
<dbReference type="EMBL" id="FNIX01000002">
    <property type="protein sequence ID" value="SDO47899.1"/>
    <property type="molecule type" value="Genomic_DNA"/>
</dbReference>
<evidence type="ECO:0000313" key="4">
    <source>
        <dbReference type="Proteomes" id="UP000199691"/>
    </source>
</evidence>
<dbReference type="InterPro" id="IPR011761">
    <property type="entry name" value="ATP-grasp"/>
</dbReference>
<protein>
    <submittedName>
        <fullName evidence="3">ATP-grasp domain-containing protein</fullName>
    </submittedName>
</protein>
<accession>A0A1H0JWF5</accession>
<dbReference type="AlphaFoldDB" id="A0A1H0JWF5"/>
<organism evidence="3 4">
    <name type="scientific">Lentzea jiangxiensis</name>
    <dbReference type="NCBI Taxonomy" id="641025"/>
    <lineage>
        <taxon>Bacteria</taxon>
        <taxon>Bacillati</taxon>
        <taxon>Actinomycetota</taxon>
        <taxon>Actinomycetes</taxon>
        <taxon>Pseudonocardiales</taxon>
        <taxon>Pseudonocardiaceae</taxon>
        <taxon>Lentzea</taxon>
    </lineage>
</organism>
<evidence type="ECO:0000256" key="1">
    <source>
        <dbReference type="PROSITE-ProRule" id="PRU00409"/>
    </source>
</evidence>
<keyword evidence="1" id="KW-0067">ATP-binding</keyword>
<evidence type="ECO:0000259" key="2">
    <source>
        <dbReference type="PROSITE" id="PS50975"/>
    </source>
</evidence>
<gene>
    <name evidence="3" type="ORF">SAMN05421507_102662</name>
</gene>
<feature type="domain" description="ATP-grasp" evidence="2">
    <location>
        <begin position="109"/>
        <end position="303"/>
    </location>
</feature>
<dbReference type="Pfam" id="PF02655">
    <property type="entry name" value="ATP-grasp_3"/>
    <property type="match status" value="1"/>
</dbReference>
<proteinExistence type="predicted"/>
<keyword evidence="4" id="KW-1185">Reference proteome</keyword>
<dbReference type="RefSeq" id="WP_090096620.1">
    <property type="nucleotide sequence ID" value="NZ_FNIX01000002.1"/>
</dbReference>
<dbReference type="PROSITE" id="PS50975">
    <property type="entry name" value="ATP_GRASP"/>
    <property type="match status" value="1"/>
</dbReference>
<dbReference type="OrthoDB" id="4176535at2"/>